<dbReference type="Proteomes" id="UP000824890">
    <property type="component" value="Unassembled WGS sequence"/>
</dbReference>
<evidence type="ECO:0000256" key="1">
    <source>
        <dbReference type="ARBA" id="ARBA00008668"/>
    </source>
</evidence>
<evidence type="ECO:0008006" key="5">
    <source>
        <dbReference type="Google" id="ProtNLM"/>
    </source>
</evidence>
<organism evidence="3 4">
    <name type="scientific">Brassica napus</name>
    <name type="common">Rape</name>
    <dbReference type="NCBI Taxonomy" id="3708"/>
    <lineage>
        <taxon>Eukaryota</taxon>
        <taxon>Viridiplantae</taxon>
        <taxon>Streptophyta</taxon>
        <taxon>Embryophyta</taxon>
        <taxon>Tracheophyta</taxon>
        <taxon>Spermatophyta</taxon>
        <taxon>Magnoliopsida</taxon>
        <taxon>eudicotyledons</taxon>
        <taxon>Gunneridae</taxon>
        <taxon>Pentapetalae</taxon>
        <taxon>rosids</taxon>
        <taxon>malvids</taxon>
        <taxon>Brassicales</taxon>
        <taxon>Brassicaceae</taxon>
        <taxon>Brassiceae</taxon>
        <taxon>Brassica</taxon>
    </lineage>
</organism>
<dbReference type="Gene3D" id="3.40.50.1110">
    <property type="entry name" value="SGNH hydrolase"/>
    <property type="match status" value="1"/>
</dbReference>
<comment type="similarity">
    <text evidence="1">Belongs to the 'GDSL' lipolytic enzyme family.</text>
</comment>
<dbReference type="Pfam" id="PF00657">
    <property type="entry name" value="Lipase_GDSL"/>
    <property type="match status" value="1"/>
</dbReference>
<accession>A0ABQ8BIL4</accession>
<dbReference type="PANTHER" id="PTHR45966:SF1">
    <property type="entry name" value="GDSL ESTERASE_LIPASE 1-RELATED"/>
    <property type="match status" value="1"/>
</dbReference>
<dbReference type="InterPro" id="IPR044552">
    <property type="entry name" value="GLIP1-5/GLL25"/>
</dbReference>
<keyword evidence="2" id="KW-0732">Signal</keyword>
<gene>
    <name evidence="3" type="ORF">HID58_044138</name>
</gene>
<sequence>MENIERFCWIFLLLSTIILSNNLISCVKRLLTNQASLFVFGDSIFDVGNNNYINTFRAAQANFCPYGQTTFKYPTGRHSDGRLIPNFIDFHLITLRLNPTKSLSTQPPRGFFNIFAASATEYAWLPLIPPYLQPGNGVNQFTYGVNFASAGARALVETYKPHNVISLGSQLNNFENVEKMLKDRLGDAETKRIISRAVYLIHIGPNDYFYSFSVNASNFQSKTKDTFVDYVIGIYKIGGKNFGIMNIGRIDCIPELLALDPARIGSLSAALHLQGHVSNPSMSLQNFTT</sequence>
<evidence type="ECO:0000313" key="4">
    <source>
        <dbReference type="Proteomes" id="UP000824890"/>
    </source>
</evidence>
<name>A0ABQ8BIL4_BRANA</name>
<keyword evidence="4" id="KW-1185">Reference proteome</keyword>
<dbReference type="EMBL" id="JAGKQM010000011">
    <property type="protein sequence ID" value="KAH0904635.1"/>
    <property type="molecule type" value="Genomic_DNA"/>
</dbReference>
<comment type="caution">
    <text evidence="3">The sequence shown here is derived from an EMBL/GenBank/DDBJ whole genome shotgun (WGS) entry which is preliminary data.</text>
</comment>
<protein>
    <recommendedName>
        <fullName evidence="5">Sinapine esterase</fullName>
    </recommendedName>
</protein>
<evidence type="ECO:0000313" key="3">
    <source>
        <dbReference type="EMBL" id="KAH0904635.1"/>
    </source>
</evidence>
<dbReference type="PANTHER" id="PTHR45966">
    <property type="entry name" value="GDSL-LIKE LIPASE/ACYLHYDROLASE"/>
    <property type="match status" value="1"/>
</dbReference>
<dbReference type="InterPro" id="IPR001087">
    <property type="entry name" value="GDSL"/>
</dbReference>
<evidence type="ECO:0000256" key="2">
    <source>
        <dbReference type="ARBA" id="ARBA00022729"/>
    </source>
</evidence>
<proteinExistence type="inferred from homology"/>
<dbReference type="InterPro" id="IPR036514">
    <property type="entry name" value="SGNH_hydro_sf"/>
</dbReference>
<reference evidence="3 4" key="1">
    <citation type="submission" date="2021-05" db="EMBL/GenBank/DDBJ databases">
        <title>Genome Assembly of Synthetic Allotetraploid Brassica napus Reveals Homoeologous Exchanges between Subgenomes.</title>
        <authorList>
            <person name="Davis J.T."/>
        </authorList>
    </citation>
    <scope>NUCLEOTIDE SEQUENCE [LARGE SCALE GENOMIC DNA]</scope>
    <source>
        <strain evidence="4">cv. Da-Ae</strain>
        <tissue evidence="3">Seedling</tissue>
    </source>
</reference>